<dbReference type="EMBL" id="QFQP01000025">
    <property type="protein sequence ID" value="PZR08464.1"/>
    <property type="molecule type" value="Genomic_DNA"/>
</dbReference>
<sequence>MGFLRFLGANALVLARTLLYLPRLDPGELGRALVLFGYRSLPLALGAATLIGATVVLQAGVYATRFGARLYTGWAAGFALMWEFGPLLLGLVMAARIGARNAAELALLTVNGQIEGLRGISLDPFRILVAPRVVASVISVMVLADLTFLMAILWEAVAAYFTLGLPVRVFFQAFSDMLSWTVLLGGVTKATAFGLAIAVVSTAAGLRASGGARGVGNAAATAVVSSCGAIFTLDFILTPLLGRLFGT</sequence>
<feature type="transmembrane region" description="Helical" evidence="1">
    <location>
        <begin position="218"/>
        <end position="241"/>
    </location>
</feature>
<protein>
    <submittedName>
        <fullName evidence="2">ABC transporter permease</fullName>
    </submittedName>
</protein>
<feature type="transmembrane region" description="Helical" evidence="1">
    <location>
        <begin position="177"/>
        <end position="206"/>
    </location>
</feature>
<dbReference type="Pfam" id="PF02405">
    <property type="entry name" value="MlaE"/>
    <property type="match status" value="1"/>
</dbReference>
<organism evidence="2 3">
    <name type="scientific">Archangium gephyra</name>
    <dbReference type="NCBI Taxonomy" id="48"/>
    <lineage>
        <taxon>Bacteria</taxon>
        <taxon>Pseudomonadati</taxon>
        <taxon>Myxococcota</taxon>
        <taxon>Myxococcia</taxon>
        <taxon>Myxococcales</taxon>
        <taxon>Cystobacterineae</taxon>
        <taxon>Archangiaceae</taxon>
        <taxon>Archangium</taxon>
    </lineage>
</organism>
<accession>A0A2W5UYH9</accession>
<dbReference type="InterPro" id="IPR030802">
    <property type="entry name" value="Permease_MalE"/>
</dbReference>
<gene>
    <name evidence="2" type="ORF">DI536_25015</name>
</gene>
<feature type="transmembrane region" description="Helical" evidence="1">
    <location>
        <begin position="43"/>
        <end position="62"/>
    </location>
</feature>
<evidence type="ECO:0000313" key="2">
    <source>
        <dbReference type="EMBL" id="PZR08464.1"/>
    </source>
</evidence>
<dbReference type="AlphaFoldDB" id="A0A2W5UYH9"/>
<proteinExistence type="predicted"/>
<dbReference type="Proteomes" id="UP000249061">
    <property type="component" value="Unassembled WGS sequence"/>
</dbReference>
<dbReference type="PANTHER" id="PTHR30188:SF4">
    <property type="entry name" value="PROTEIN TRIGALACTOSYLDIACYLGLYCEROL 1, CHLOROPLASTIC"/>
    <property type="match status" value="1"/>
</dbReference>
<keyword evidence="1" id="KW-0472">Membrane</keyword>
<evidence type="ECO:0000256" key="1">
    <source>
        <dbReference type="SAM" id="Phobius"/>
    </source>
</evidence>
<keyword evidence="1" id="KW-0812">Transmembrane</keyword>
<dbReference type="GO" id="GO:0043190">
    <property type="term" value="C:ATP-binding cassette (ABC) transporter complex"/>
    <property type="evidence" value="ECO:0007669"/>
    <property type="project" value="InterPro"/>
</dbReference>
<keyword evidence="1" id="KW-1133">Transmembrane helix</keyword>
<comment type="caution">
    <text evidence="2">The sequence shown here is derived from an EMBL/GenBank/DDBJ whole genome shotgun (WGS) entry which is preliminary data.</text>
</comment>
<feature type="transmembrane region" description="Helical" evidence="1">
    <location>
        <begin position="74"/>
        <end position="95"/>
    </location>
</feature>
<dbReference type="GO" id="GO:0005548">
    <property type="term" value="F:phospholipid transporter activity"/>
    <property type="evidence" value="ECO:0007669"/>
    <property type="project" value="TreeGrafter"/>
</dbReference>
<reference evidence="2 3" key="1">
    <citation type="submission" date="2017-08" db="EMBL/GenBank/DDBJ databases">
        <title>Infants hospitalized years apart are colonized by the same room-sourced microbial strains.</title>
        <authorList>
            <person name="Brooks B."/>
            <person name="Olm M.R."/>
            <person name="Firek B.A."/>
            <person name="Baker R."/>
            <person name="Thomas B.C."/>
            <person name="Morowitz M.J."/>
            <person name="Banfield J.F."/>
        </authorList>
    </citation>
    <scope>NUCLEOTIDE SEQUENCE [LARGE SCALE GENOMIC DNA]</scope>
    <source>
        <strain evidence="2">S2_003_000_R2_14</strain>
    </source>
</reference>
<name>A0A2W5UYH9_9BACT</name>
<dbReference type="PANTHER" id="PTHR30188">
    <property type="entry name" value="ABC TRANSPORTER PERMEASE PROTEIN-RELATED"/>
    <property type="match status" value="1"/>
</dbReference>
<evidence type="ECO:0000313" key="3">
    <source>
        <dbReference type="Proteomes" id="UP000249061"/>
    </source>
</evidence>